<dbReference type="EMBL" id="BLAY01000187">
    <property type="protein sequence ID" value="GET42882.1"/>
    <property type="molecule type" value="Genomic_DNA"/>
</dbReference>
<evidence type="ECO:0000313" key="2">
    <source>
        <dbReference type="Proteomes" id="UP001050975"/>
    </source>
</evidence>
<keyword evidence="2" id="KW-1185">Reference proteome</keyword>
<evidence type="ECO:0000313" key="1">
    <source>
        <dbReference type="EMBL" id="GET42882.1"/>
    </source>
</evidence>
<comment type="caution">
    <text evidence="1">The sequence shown here is derived from an EMBL/GenBank/DDBJ whole genome shotgun (WGS) entry which is preliminary data.</text>
</comment>
<gene>
    <name evidence="1" type="ORF">MiSe_77000</name>
</gene>
<sequence length="51" mass="6291">MRNLKLEVRLTQYEMLQLEQEDLRRNMTKSELIRSLIARFRDRLIQKDSPD</sequence>
<reference evidence="1" key="1">
    <citation type="submission" date="2019-10" db="EMBL/GenBank/DDBJ databases">
        <title>Draft genome sequece of Microseira wollei NIES-4236.</title>
        <authorList>
            <person name="Yamaguchi H."/>
            <person name="Suzuki S."/>
            <person name="Kawachi M."/>
        </authorList>
    </citation>
    <scope>NUCLEOTIDE SEQUENCE</scope>
    <source>
        <strain evidence="1">NIES-4236</strain>
    </source>
</reference>
<dbReference type="AlphaFoldDB" id="A0AAV3XSM7"/>
<accession>A0AAV3XSM7</accession>
<evidence type="ECO:0008006" key="3">
    <source>
        <dbReference type="Google" id="ProtNLM"/>
    </source>
</evidence>
<name>A0AAV3XSM7_9CYAN</name>
<dbReference type="Proteomes" id="UP001050975">
    <property type="component" value="Unassembled WGS sequence"/>
</dbReference>
<organism evidence="1 2">
    <name type="scientific">Microseira wollei NIES-4236</name>
    <dbReference type="NCBI Taxonomy" id="2530354"/>
    <lineage>
        <taxon>Bacteria</taxon>
        <taxon>Bacillati</taxon>
        <taxon>Cyanobacteriota</taxon>
        <taxon>Cyanophyceae</taxon>
        <taxon>Oscillatoriophycideae</taxon>
        <taxon>Aerosakkonematales</taxon>
        <taxon>Aerosakkonemataceae</taxon>
        <taxon>Microseira</taxon>
    </lineage>
</organism>
<protein>
    <recommendedName>
        <fullName evidence="3">Ribbon-helix-helix protein CopG domain-containing protein</fullName>
    </recommendedName>
</protein>
<proteinExistence type="predicted"/>